<dbReference type="KEGG" id="vg:35382063"/>
<accession>A0A2I2L3R1</accession>
<dbReference type="EMBL" id="LT906555">
    <property type="protein sequence ID" value="SNW62195.1"/>
    <property type="molecule type" value="Genomic_DNA"/>
</dbReference>
<reference evidence="1" key="1">
    <citation type="submission" date="2017-08" db="EMBL/GenBank/DDBJ databases">
        <authorList>
            <consortium name="Urmite Genomes"/>
        </authorList>
    </citation>
    <scope>NUCLEOTIDE SEQUENCE [LARGE SCALE GENOMIC DNA]</scope>
    <source>
        <strain evidence="1">IHUMI-LCC2</strain>
    </source>
</reference>
<keyword evidence="2" id="KW-1185">Reference proteome</keyword>
<dbReference type="Proteomes" id="UP000236316">
    <property type="component" value="Segment"/>
</dbReference>
<organism evidence="1">
    <name type="scientific">Orpheovirus IHUMI-LCC2</name>
    <dbReference type="NCBI Taxonomy" id="2023057"/>
    <lineage>
        <taxon>Viruses</taxon>
        <taxon>Varidnaviria</taxon>
        <taxon>Bamfordvirae</taxon>
        <taxon>Nucleocytoviricota</taxon>
        <taxon>Megaviricetes</taxon>
        <taxon>Pimascovirales</taxon>
        <taxon>Ocovirineae</taxon>
        <taxon>Orpheoviridae</taxon>
        <taxon>Alphaorpheovirus</taxon>
        <taxon>Alphaorpheovirus massiliense</taxon>
    </lineage>
</organism>
<dbReference type="GeneID" id="35382063"/>
<gene>
    <name evidence="1" type="ORF">ORPV_291</name>
</gene>
<sequence length="122" mass="14013">MESINHGKTIWTILNHPIKFTRMLTLLASNNDYESVCDSYIKNVFRNEGVKDQTNTTNKFYLSVPEQLDVRALDGCALAYNYLSNFAITKTSYVDNVMLGGFDKKKGEKLVEVEYSTSKKYY</sequence>
<proteinExistence type="predicted"/>
<evidence type="ECO:0000313" key="2">
    <source>
        <dbReference type="Proteomes" id="UP000236316"/>
    </source>
</evidence>
<evidence type="ECO:0000313" key="1">
    <source>
        <dbReference type="EMBL" id="SNW62195.1"/>
    </source>
</evidence>
<protein>
    <submittedName>
        <fullName evidence="1">Uncharacterized protein</fullName>
    </submittedName>
</protein>
<dbReference type="RefSeq" id="YP_009448497.1">
    <property type="nucleotide sequence ID" value="NC_036594.1"/>
</dbReference>
<name>A0A2I2L3R1_9VIRU</name>